<evidence type="ECO:0000256" key="3">
    <source>
        <dbReference type="ARBA" id="ARBA00022807"/>
    </source>
</evidence>
<name>A0A1Y1CHU2_9BACT</name>
<organism evidence="8 9">
    <name type="scientific">Labilibaculum antarcticum</name>
    <dbReference type="NCBI Taxonomy" id="1717717"/>
    <lineage>
        <taxon>Bacteria</taxon>
        <taxon>Pseudomonadati</taxon>
        <taxon>Bacteroidota</taxon>
        <taxon>Bacteroidia</taxon>
        <taxon>Marinilabiliales</taxon>
        <taxon>Marinifilaceae</taxon>
        <taxon>Labilibaculum</taxon>
    </lineage>
</organism>
<feature type="active site" evidence="5">
    <location>
        <position position="53"/>
    </location>
</feature>
<keyword evidence="4 8" id="KW-0031">Aminopeptidase</keyword>
<reference evidence="9" key="2">
    <citation type="journal article" date="2020" name="Antonie Van Leeuwenhoek">
        <title>Labilibaculum antarcticum sp. nov., a novel facultative anaerobic, psychrotorelant bacterium isolated from marine sediment of Antarctica.</title>
        <authorList>
            <person name="Watanabe M."/>
            <person name="Kojima H."/>
            <person name="Fukui M."/>
        </authorList>
    </citation>
    <scope>NUCLEOTIDE SEQUENCE [LARGE SCALE GENOMIC DNA]</scope>
    <source>
        <strain evidence="9">SPP2</strain>
    </source>
</reference>
<dbReference type="PANTHER" id="PTHR10363:SF2">
    <property type="entry name" value="BLEOMYCIN HYDROLASE"/>
    <property type="match status" value="1"/>
</dbReference>
<dbReference type="KEGG" id="mbas:ALGA_1519"/>
<dbReference type="OrthoDB" id="9814054at2"/>
<keyword evidence="9" id="KW-1185">Reference proteome</keyword>
<evidence type="ECO:0000313" key="8">
    <source>
        <dbReference type="EMBL" id="BAX79895.1"/>
    </source>
</evidence>
<dbReference type="AlphaFoldDB" id="A0A1Y1CHU2"/>
<comment type="similarity">
    <text evidence="4">Belongs to the peptidase C1 family.</text>
</comment>
<dbReference type="InterPro" id="IPR000668">
    <property type="entry name" value="Peptidase_C1A_C"/>
</dbReference>
<dbReference type="GO" id="GO:0070005">
    <property type="term" value="F:cysteine-type aminopeptidase activity"/>
    <property type="evidence" value="ECO:0007669"/>
    <property type="project" value="InterPro"/>
</dbReference>
<dbReference type="Gene3D" id="3.90.70.10">
    <property type="entry name" value="Cysteine proteinases"/>
    <property type="match status" value="1"/>
</dbReference>
<dbReference type="InterPro" id="IPR038765">
    <property type="entry name" value="Papain-like_cys_pep_sf"/>
</dbReference>
<keyword evidence="3 4" id="KW-0788">Thiol protease</keyword>
<evidence type="ECO:0000259" key="7">
    <source>
        <dbReference type="Pfam" id="PF00112"/>
    </source>
</evidence>
<dbReference type="InterPro" id="IPR000169">
    <property type="entry name" value="Pept_cys_AS"/>
</dbReference>
<dbReference type="PROSITE" id="PS00139">
    <property type="entry name" value="THIOL_PROTEASE_CYS"/>
    <property type="match status" value="1"/>
</dbReference>
<sequence>MKNRFLIAIILVFALLQTSSAQKKKDVKKSYQFTIDKQLKATPVKNQNRSGTCWSYATISFLESEIIRLGKEEMDLSEMFIVNRNYHLRATDYVRFHGMKSFSAGAEGWDVLNVVKDFGLIPQSAYSGNTFDETMPVHGEMDEVLKAYVDAVVKNKNKKITPVWMKGFDGILDAYLGEIPETFTVEGKEYTPKSFRDNLGLNMDDYITITSYTHHPFYESFIFEGPDNWSLGEVYNLPMDEMMQVVDNAIENGYSLAWGSDVSEKGFSHRKGVAVVPETETKSMDDAEISKWETMSKDEKSAYGLDFPVEEKVITQAMRQKAFDNYESTEDHLMHMVGTAKDQNGSKYYLIKNSWGTDNNSHGGYFYASKAFVQYKTIGLLLHKDAIPAEIAKKLGLK</sequence>
<feature type="active site" evidence="5">
    <location>
        <position position="332"/>
    </location>
</feature>
<evidence type="ECO:0000256" key="1">
    <source>
        <dbReference type="ARBA" id="ARBA00022670"/>
    </source>
</evidence>
<dbReference type="PIRSF" id="PIRSF005700">
    <property type="entry name" value="PepC"/>
    <property type="match status" value="1"/>
</dbReference>
<feature type="active site" evidence="5">
    <location>
        <position position="353"/>
    </location>
</feature>
<feature type="chain" id="PRO_5012123864" description="Aminopeptidase" evidence="6">
    <location>
        <begin position="24"/>
        <end position="398"/>
    </location>
</feature>
<dbReference type="GO" id="GO:0043418">
    <property type="term" value="P:homocysteine catabolic process"/>
    <property type="evidence" value="ECO:0007669"/>
    <property type="project" value="TreeGrafter"/>
</dbReference>
<accession>A0A1Y1CHU2</accession>
<dbReference type="GO" id="GO:0005737">
    <property type="term" value="C:cytoplasm"/>
    <property type="evidence" value="ECO:0007669"/>
    <property type="project" value="TreeGrafter"/>
</dbReference>
<evidence type="ECO:0000256" key="4">
    <source>
        <dbReference type="PIRNR" id="PIRNR005700"/>
    </source>
</evidence>
<evidence type="ECO:0000256" key="5">
    <source>
        <dbReference type="PIRSR" id="PIRSR005700-1"/>
    </source>
</evidence>
<protein>
    <recommendedName>
        <fullName evidence="4">Aminopeptidase</fullName>
    </recommendedName>
</protein>
<dbReference type="GO" id="GO:0009636">
    <property type="term" value="P:response to toxic substance"/>
    <property type="evidence" value="ECO:0007669"/>
    <property type="project" value="TreeGrafter"/>
</dbReference>
<dbReference type="GO" id="GO:0006508">
    <property type="term" value="P:proteolysis"/>
    <property type="evidence" value="ECO:0007669"/>
    <property type="project" value="UniProtKB-KW"/>
</dbReference>
<feature type="domain" description="Peptidase C1A papain C-terminal" evidence="7">
    <location>
        <begin position="37"/>
        <end position="82"/>
    </location>
</feature>
<keyword evidence="2 4" id="KW-0378">Hydrolase</keyword>
<proteinExistence type="inferred from homology"/>
<feature type="signal peptide" evidence="6">
    <location>
        <begin position="1"/>
        <end position="23"/>
    </location>
</feature>
<evidence type="ECO:0000313" key="9">
    <source>
        <dbReference type="Proteomes" id="UP000218267"/>
    </source>
</evidence>
<keyword evidence="6" id="KW-0732">Signal</keyword>
<evidence type="ECO:0000256" key="6">
    <source>
        <dbReference type="SAM" id="SignalP"/>
    </source>
</evidence>
<dbReference type="SUPFAM" id="SSF54001">
    <property type="entry name" value="Cysteine proteinases"/>
    <property type="match status" value="1"/>
</dbReference>
<dbReference type="Pfam" id="PF03051">
    <property type="entry name" value="Peptidase_C1_2"/>
    <property type="match status" value="1"/>
</dbReference>
<dbReference type="Pfam" id="PF00112">
    <property type="entry name" value="Peptidase_C1"/>
    <property type="match status" value="1"/>
</dbReference>
<dbReference type="EMBL" id="AP018042">
    <property type="protein sequence ID" value="BAX79895.1"/>
    <property type="molecule type" value="Genomic_DNA"/>
</dbReference>
<evidence type="ECO:0000256" key="2">
    <source>
        <dbReference type="ARBA" id="ARBA00022801"/>
    </source>
</evidence>
<dbReference type="Proteomes" id="UP000218267">
    <property type="component" value="Chromosome"/>
</dbReference>
<dbReference type="RefSeq" id="WP_096428776.1">
    <property type="nucleotide sequence ID" value="NZ_AP018042.1"/>
</dbReference>
<dbReference type="InterPro" id="IPR004134">
    <property type="entry name" value="Peptidase_C1B"/>
</dbReference>
<dbReference type="PANTHER" id="PTHR10363">
    <property type="entry name" value="BLEOMYCIN HYDROLASE"/>
    <property type="match status" value="1"/>
</dbReference>
<reference evidence="8 9" key="1">
    <citation type="journal article" date="2018" name="Mar. Genomics">
        <title>Complete genome sequence of Marinifilaceae bacterium strain SPP2, isolated from the Antarctic marine sediment.</title>
        <authorList>
            <person name="Watanabe M."/>
            <person name="Kojima H."/>
            <person name="Fukui M."/>
        </authorList>
    </citation>
    <scope>NUCLEOTIDE SEQUENCE [LARGE SCALE GENOMIC DNA]</scope>
    <source>
        <strain evidence="8 9">SPP2</strain>
    </source>
</reference>
<gene>
    <name evidence="8" type="ORF">ALGA_1519</name>
</gene>
<keyword evidence="1 4" id="KW-0645">Protease</keyword>